<evidence type="ECO:0000313" key="1">
    <source>
        <dbReference type="EMBL" id="CAG8448340.1"/>
    </source>
</evidence>
<accession>A0ACA9K2J2</accession>
<gene>
    <name evidence="1" type="ORF">SPELUC_LOCUS648</name>
</gene>
<protein>
    <submittedName>
        <fullName evidence="1">13750_t:CDS:1</fullName>
    </submittedName>
</protein>
<comment type="caution">
    <text evidence="1">The sequence shown here is derived from an EMBL/GenBank/DDBJ whole genome shotgun (WGS) entry which is preliminary data.</text>
</comment>
<proteinExistence type="predicted"/>
<dbReference type="Proteomes" id="UP000789366">
    <property type="component" value="Unassembled WGS sequence"/>
</dbReference>
<keyword evidence="2" id="KW-1185">Reference proteome</keyword>
<evidence type="ECO:0000313" key="2">
    <source>
        <dbReference type="Proteomes" id="UP000789366"/>
    </source>
</evidence>
<reference evidence="1" key="1">
    <citation type="submission" date="2021-06" db="EMBL/GenBank/DDBJ databases">
        <authorList>
            <person name="Kallberg Y."/>
            <person name="Tangrot J."/>
            <person name="Rosling A."/>
        </authorList>
    </citation>
    <scope>NUCLEOTIDE SEQUENCE</scope>
    <source>
        <strain evidence="1">28 12/20/2015</strain>
    </source>
</reference>
<dbReference type="EMBL" id="CAJVPW010000263">
    <property type="protein sequence ID" value="CAG8448340.1"/>
    <property type="molecule type" value="Genomic_DNA"/>
</dbReference>
<name>A0ACA9K2J2_9GLOM</name>
<sequence length="629" mass="72426">KKTGNRYAAKCKYCLIELESKPERLHNHVLKCNSWPVSEKASYFKKATEHTPPIRKRIKPTQDQESIETIAESAESAKSAISPTKQESILNWCSKPLPSTQFEKLHSKLLNAIIYGRILTKKFSNYLQNKLTKMSTFTNATICLDGWTDVSGNSIYGFMILKEQEEHVIDIVDLSANRHRATFIMNKTREILTGNGFQMSSAIACVTDNPPVMNSMKNLLKKEYPNIVSIKCCLHAFNLIAKNIASFTSIVSTCNANQKLVNFFTASHIWKHALQNWQKEQGVSHFLSTFCETRWYSIAKVCLGVSVFERGFQHCLRLSETDKINYPEIKENIKAIINDRYHFASNDALIKVIKPIVDAIGRLESRDTTLADIFKELIYLHLEISKLDIPISGLKAHALAVISQRAKEFSDDIYFIALFLFPPYKNMAISNYMNIDCLLCECLELAKAWNFDKRKTGLLYKELMSYKNNDPPFDHIKLSLQKSPREFWTRFTDNSPLLHRFAMKVLAIVPHSLTKTKSRNCLSPDTLSKLDEQKPVLMPEVSEENIENTDEDDEDVQYDDNDNEVNEQIEAVSIDDEEFSIMEEFFDFEAFKKDQENFLLIEEDHSYLTVQQSNNESEEWSIDDILENQ</sequence>
<organism evidence="1 2">
    <name type="scientific">Cetraspora pellucida</name>
    <dbReference type="NCBI Taxonomy" id="1433469"/>
    <lineage>
        <taxon>Eukaryota</taxon>
        <taxon>Fungi</taxon>
        <taxon>Fungi incertae sedis</taxon>
        <taxon>Mucoromycota</taxon>
        <taxon>Glomeromycotina</taxon>
        <taxon>Glomeromycetes</taxon>
        <taxon>Diversisporales</taxon>
        <taxon>Gigasporaceae</taxon>
        <taxon>Cetraspora</taxon>
    </lineage>
</organism>
<feature type="non-terminal residue" evidence="1">
    <location>
        <position position="1"/>
    </location>
</feature>